<gene>
    <name evidence="2" type="ORF">CTI12_AA010010</name>
</gene>
<protein>
    <submittedName>
        <fullName evidence="2">ATP-NAD kinase-like domain-containing protein</fullName>
    </submittedName>
</protein>
<dbReference type="GO" id="GO:0016301">
    <property type="term" value="F:kinase activity"/>
    <property type="evidence" value="ECO:0007669"/>
    <property type="project" value="UniProtKB-KW"/>
</dbReference>
<dbReference type="InterPro" id="IPR057465">
    <property type="entry name" value="CERK_PH"/>
</dbReference>
<proteinExistence type="predicted"/>
<dbReference type="Proteomes" id="UP000245207">
    <property type="component" value="Unassembled WGS sequence"/>
</dbReference>
<organism evidence="2 3">
    <name type="scientific">Artemisia annua</name>
    <name type="common">Sweet wormwood</name>
    <dbReference type="NCBI Taxonomy" id="35608"/>
    <lineage>
        <taxon>Eukaryota</taxon>
        <taxon>Viridiplantae</taxon>
        <taxon>Streptophyta</taxon>
        <taxon>Embryophyta</taxon>
        <taxon>Tracheophyta</taxon>
        <taxon>Spermatophyta</taxon>
        <taxon>Magnoliopsida</taxon>
        <taxon>eudicotyledons</taxon>
        <taxon>Gunneridae</taxon>
        <taxon>Pentapetalae</taxon>
        <taxon>asterids</taxon>
        <taxon>campanulids</taxon>
        <taxon>Asterales</taxon>
        <taxon>Asteraceae</taxon>
        <taxon>Asteroideae</taxon>
        <taxon>Anthemideae</taxon>
        <taxon>Artemisiinae</taxon>
        <taxon>Artemisia</taxon>
    </lineage>
</organism>
<sequence length="244" mass="27424">MDRIVDLDESIIGGQQQELSSTNLSCGFFLDHVGEVSLTLNPHGLSWKFIDSLCNETEQHTTCLGIKLVSKHDTSISISDVYAVEFIDWGLVHETLLANSGCLLGHASEMYRFTVHGVERSKSQPSLWAPTVYTFGHVDKQTCQMWVNRMNTYLRMEPDRPKNLLAIGVIIIFSSFKSLTQERKLTATSTIATGFDMVCFYLIFRLLQCGTEQNRSFVPDSGEGARTAKEIVCEICLRRIMDLG</sequence>
<comment type="caution">
    <text evidence="2">The sequence shown here is derived from an EMBL/GenBank/DDBJ whole genome shotgun (WGS) entry which is preliminary data.</text>
</comment>
<evidence type="ECO:0000259" key="1">
    <source>
        <dbReference type="Pfam" id="PF25382"/>
    </source>
</evidence>
<keyword evidence="2" id="KW-0418">Kinase</keyword>
<dbReference type="OrthoDB" id="1260799at2759"/>
<accession>A0A2U1QMR4</accession>
<dbReference type="STRING" id="35608.A0A2U1QMR4"/>
<keyword evidence="2" id="KW-0808">Transferase</keyword>
<reference evidence="2 3" key="1">
    <citation type="journal article" date="2018" name="Mol. Plant">
        <title>The genome of Artemisia annua provides insight into the evolution of Asteraceae family and artemisinin biosynthesis.</title>
        <authorList>
            <person name="Shen Q."/>
            <person name="Zhang L."/>
            <person name="Liao Z."/>
            <person name="Wang S."/>
            <person name="Yan T."/>
            <person name="Shi P."/>
            <person name="Liu M."/>
            <person name="Fu X."/>
            <person name="Pan Q."/>
            <person name="Wang Y."/>
            <person name="Lv Z."/>
            <person name="Lu X."/>
            <person name="Zhang F."/>
            <person name="Jiang W."/>
            <person name="Ma Y."/>
            <person name="Chen M."/>
            <person name="Hao X."/>
            <person name="Li L."/>
            <person name="Tang Y."/>
            <person name="Lv G."/>
            <person name="Zhou Y."/>
            <person name="Sun X."/>
            <person name="Brodelius P.E."/>
            <person name="Rose J.K.C."/>
            <person name="Tang K."/>
        </authorList>
    </citation>
    <scope>NUCLEOTIDE SEQUENCE [LARGE SCALE GENOMIC DNA]</scope>
    <source>
        <strain evidence="3">cv. Huhao1</strain>
        <tissue evidence="2">Leaf</tissue>
    </source>
</reference>
<evidence type="ECO:0000313" key="3">
    <source>
        <dbReference type="Proteomes" id="UP000245207"/>
    </source>
</evidence>
<dbReference type="EMBL" id="PKPP01000025">
    <property type="protein sequence ID" value="PWA99304.1"/>
    <property type="molecule type" value="Genomic_DNA"/>
</dbReference>
<name>A0A2U1QMR4_ARTAN</name>
<dbReference type="Pfam" id="PF25382">
    <property type="entry name" value="PH_CERK"/>
    <property type="match status" value="1"/>
</dbReference>
<keyword evidence="3" id="KW-1185">Reference proteome</keyword>
<feature type="domain" description="Ceramide kinase PH" evidence="1">
    <location>
        <begin position="35"/>
        <end position="149"/>
    </location>
</feature>
<evidence type="ECO:0000313" key="2">
    <source>
        <dbReference type="EMBL" id="PWA99304.1"/>
    </source>
</evidence>
<dbReference type="AlphaFoldDB" id="A0A2U1QMR4"/>